<dbReference type="InterPro" id="IPR013078">
    <property type="entry name" value="His_Pase_superF_clade-1"/>
</dbReference>
<sequence>MANEASLEPVSYGLVDEIASNVVALNKHPETASEPLRSSDRYKIVHFVRHGEGYHNIGFESLDDTHLTPAGWEQGAKLQQHINKLSRPLDLQAVFVSPLTRTLETACAVFGGPAATDGDPVLMQESVPIDHERTHHLAIAKRPGVPFIAHEGCRERMSMNRCDRRRNLSDTSKTFPGVDFSRVTSDDDVAWEASKVKTLAANEFGSKYLLGEKEADVAKRGLEFMNWVMERPEQYVAVVSHREWLKFTLRALTEGAPPEMVKELTRGFRNAEMRSVVLNARGRPVDVLRGTHFPGEYPRHYLFAVNWTKRAMNGVASNVVRRLGRS</sequence>
<dbReference type="Proteomes" id="UP000054558">
    <property type="component" value="Unassembled WGS sequence"/>
</dbReference>
<dbReference type="GO" id="GO:0016791">
    <property type="term" value="F:phosphatase activity"/>
    <property type="evidence" value="ECO:0000318"/>
    <property type="project" value="GO_Central"/>
</dbReference>
<dbReference type="EMBL" id="DF237460">
    <property type="protein sequence ID" value="GAQ89323.1"/>
    <property type="molecule type" value="Genomic_DNA"/>
</dbReference>
<dbReference type="Gene3D" id="3.40.50.1240">
    <property type="entry name" value="Phosphoglycerate mutase-like"/>
    <property type="match status" value="1"/>
</dbReference>
<dbReference type="InterPro" id="IPR050275">
    <property type="entry name" value="PGM_Phosphatase"/>
</dbReference>
<name>A0A1Y1IFC3_KLENI</name>
<dbReference type="PANTHER" id="PTHR48100">
    <property type="entry name" value="BROAD-SPECIFICITY PHOSPHATASE YOR283W-RELATED"/>
    <property type="match status" value="1"/>
</dbReference>
<dbReference type="Pfam" id="PF00300">
    <property type="entry name" value="His_Phos_1"/>
    <property type="match status" value="2"/>
</dbReference>
<accession>A0A1Y1IFC3</accession>
<protein>
    <submittedName>
        <fullName evidence="2">Phosphoglycerate mutase family protein</fullName>
    </submittedName>
</protein>
<dbReference type="SMART" id="SM00855">
    <property type="entry name" value="PGAM"/>
    <property type="match status" value="1"/>
</dbReference>
<dbReference type="SUPFAM" id="SSF53254">
    <property type="entry name" value="Phosphoglycerate mutase-like"/>
    <property type="match status" value="1"/>
</dbReference>
<reference evidence="2 3" key="1">
    <citation type="journal article" date="2014" name="Nat. Commun.">
        <title>Klebsormidium flaccidum genome reveals primary factors for plant terrestrial adaptation.</title>
        <authorList>
            <person name="Hori K."/>
            <person name="Maruyama F."/>
            <person name="Fujisawa T."/>
            <person name="Togashi T."/>
            <person name="Yamamoto N."/>
            <person name="Seo M."/>
            <person name="Sato S."/>
            <person name="Yamada T."/>
            <person name="Mori H."/>
            <person name="Tajima N."/>
            <person name="Moriyama T."/>
            <person name="Ikeuchi M."/>
            <person name="Watanabe M."/>
            <person name="Wada H."/>
            <person name="Kobayashi K."/>
            <person name="Saito M."/>
            <person name="Masuda T."/>
            <person name="Sasaki-Sekimoto Y."/>
            <person name="Mashiguchi K."/>
            <person name="Awai K."/>
            <person name="Shimojima M."/>
            <person name="Masuda S."/>
            <person name="Iwai M."/>
            <person name="Nobusawa T."/>
            <person name="Narise T."/>
            <person name="Kondo S."/>
            <person name="Saito H."/>
            <person name="Sato R."/>
            <person name="Murakawa M."/>
            <person name="Ihara Y."/>
            <person name="Oshima-Yamada Y."/>
            <person name="Ohtaka K."/>
            <person name="Satoh M."/>
            <person name="Sonobe K."/>
            <person name="Ishii M."/>
            <person name="Ohtani R."/>
            <person name="Kanamori-Sato M."/>
            <person name="Honoki R."/>
            <person name="Miyazaki D."/>
            <person name="Mochizuki H."/>
            <person name="Umetsu J."/>
            <person name="Higashi K."/>
            <person name="Shibata D."/>
            <person name="Kamiya Y."/>
            <person name="Sato N."/>
            <person name="Nakamura Y."/>
            <person name="Tabata S."/>
            <person name="Ida S."/>
            <person name="Kurokawa K."/>
            <person name="Ohta H."/>
        </authorList>
    </citation>
    <scope>NUCLEOTIDE SEQUENCE [LARGE SCALE GENOMIC DNA]</scope>
    <source>
        <strain evidence="2 3">NIES-2285</strain>
    </source>
</reference>
<evidence type="ECO:0000313" key="3">
    <source>
        <dbReference type="Proteomes" id="UP000054558"/>
    </source>
</evidence>
<gene>
    <name evidence="2" type="ORF">KFL_005110050</name>
</gene>
<dbReference type="OrthoDB" id="496981at2759"/>
<proteinExistence type="inferred from homology"/>
<evidence type="ECO:0000313" key="2">
    <source>
        <dbReference type="EMBL" id="GAQ89323.1"/>
    </source>
</evidence>
<dbReference type="PANTHER" id="PTHR48100:SF1">
    <property type="entry name" value="HISTIDINE PHOSPHATASE FAMILY PROTEIN-RELATED"/>
    <property type="match status" value="1"/>
</dbReference>
<dbReference type="GO" id="GO:0005737">
    <property type="term" value="C:cytoplasm"/>
    <property type="evidence" value="ECO:0000318"/>
    <property type="project" value="GO_Central"/>
</dbReference>
<keyword evidence="3" id="KW-1185">Reference proteome</keyword>
<dbReference type="AlphaFoldDB" id="A0A1Y1IFC3"/>
<dbReference type="OMA" id="NCECRPL"/>
<dbReference type="InterPro" id="IPR029033">
    <property type="entry name" value="His_PPase_superfam"/>
</dbReference>
<evidence type="ECO:0000256" key="1">
    <source>
        <dbReference type="ARBA" id="ARBA00038362"/>
    </source>
</evidence>
<organism evidence="2 3">
    <name type="scientific">Klebsormidium nitens</name>
    <name type="common">Green alga</name>
    <name type="synonym">Ulothrix nitens</name>
    <dbReference type="NCBI Taxonomy" id="105231"/>
    <lineage>
        <taxon>Eukaryota</taxon>
        <taxon>Viridiplantae</taxon>
        <taxon>Streptophyta</taxon>
        <taxon>Klebsormidiophyceae</taxon>
        <taxon>Klebsormidiales</taxon>
        <taxon>Klebsormidiaceae</taxon>
        <taxon>Klebsormidium</taxon>
    </lineage>
</organism>
<dbReference type="CDD" id="cd07067">
    <property type="entry name" value="HP_PGM_like"/>
    <property type="match status" value="1"/>
</dbReference>
<comment type="similarity">
    <text evidence="1">Belongs to the phosphoglycerate mutase family.</text>
</comment>